<feature type="transmembrane region" description="Helical" evidence="2">
    <location>
        <begin position="392"/>
        <end position="415"/>
    </location>
</feature>
<dbReference type="EMBL" id="JAACJL010000001">
    <property type="protein sequence ID" value="KAF4623070.1"/>
    <property type="molecule type" value="Genomic_DNA"/>
</dbReference>
<evidence type="ECO:0000256" key="2">
    <source>
        <dbReference type="SAM" id="Phobius"/>
    </source>
</evidence>
<name>A0A8H4VWN1_9AGAR</name>
<feature type="region of interest" description="Disordered" evidence="1">
    <location>
        <begin position="332"/>
        <end position="359"/>
    </location>
</feature>
<evidence type="ECO:0000256" key="1">
    <source>
        <dbReference type="SAM" id="MobiDB-lite"/>
    </source>
</evidence>
<dbReference type="AlphaFoldDB" id="A0A8H4VWN1"/>
<protein>
    <submittedName>
        <fullName evidence="3">Uncharacterized protein</fullName>
    </submittedName>
</protein>
<proteinExistence type="predicted"/>
<feature type="transmembrane region" description="Helical" evidence="2">
    <location>
        <begin position="195"/>
        <end position="217"/>
    </location>
</feature>
<feature type="region of interest" description="Disordered" evidence="1">
    <location>
        <begin position="538"/>
        <end position="559"/>
    </location>
</feature>
<evidence type="ECO:0000313" key="3">
    <source>
        <dbReference type="EMBL" id="KAF4623070.1"/>
    </source>
</evidence>
<comment type="caution">
    <text evidence="3">The sequence shown here is derived from an EMBL/GenBank/DDBJ whole genome shotgun (WGS) entry which is preliminary data.</text>
</comment>
<feature type="transmembrane region" description="Helical" evidence="2">
    <location>
        <begin position="237"/>
        <end position="261"/>
    </location>
</feature>
<keyword evidence="2" id="KW-1133">Transmembrane helix</keyword>
<feature type="region of interest" description="Disordered" evidence="1">
    <location>
        <begin position="499"/>
        <end position="518"/>
    </location>
</feature>
<gene>
    <name evidence="3" type="ORF">D9613_001930</name>
</gene>
<organism evidence="3 4">
    <name type="scientific">Agrocybe pediades</name>
    <dbReference type="NCBI Taxonomy" id="84607"/>
    <lineage>
        <taxon>Eukaryota</taxon>
        <taxon>Fungi</taxon>
        <taxon>Dikarya</taxon>
        <taxon>Basidiomycota</taxon>
        <taxon>Agaricomycotina</taxon>
        <taxon>Agaricomycetes</taxon>
        <taxon>Agaricomycetidae</taxon>
        <taxon>Agaricales</taxon>
        <taxon>Agaricineae</taxon>
        <taxon>Strophariaceae</taxon>
        <taxon>Agrocybe</taxon>
    </lineage>
</organism>
<evidence type="ECO:0000313" key="4">
    <source>
        <dbReference type="Proteomes" id="UP000521872"/>
    </source>
</evidence>
<feature type="transmembrane region" description="Helical" evidence="2">
    <location>
        <begin position="98"/>
        <end position="118"/>
    </location>
</feature>
<keyword evidence="2" id="KW-0812">Transmembrane</keyword>
<accession>A0A8H4VWN1</accession>
<keyword evidence="4" id="KW-1185">Reference proteome</keyword>
<reference evidence="3 4" key="1">
    <citation type="submission" date="2019-12" db="EMBL/GenBank/DDBJ databases">
        <authorList>
            <person name="Floudas D."/>
            <person name="Bentzer J."/>
            <person name="Ahren D."/>
            <person name="Johansson T."/>
            <person name="Persson P."/>
            <person name="Tunlid A."/>
        </authorList>
    </citation>
    <scope>NUCLEOTIDE SEQUENCE [LARGE SCALE GENOMIC DNA]</scope>
    <source>
        <strain evidence="3 4">CBS 102.39</strain>
    </source>
</reference>
<dbReference type="Proteomes" id="UP000521872">
    <property type="component" value="Unassembled WGS sequence"/>
</dbReference>
<feature type="transmembrane region" description="Helical" evidence="2">
    <location>
        <begin position="421"/>
        <end position="440"/>
    </location>
</feature>
<feature type="transmembrane region" description="Helical" evidence="2">
    <location>
        <begin position="163"/>
        <end position="183"/>
    </location>
</feature>
<keyword evidence="2" id="KW-0472">Membrane</keyword>
<sequence length="604" mass="66181">MSSTSATFSSGFGTSSAVYPTDSFHSDSLFSATQPTSTLSDCPTNTVVIQLSTSLVIPNYALYYGATSISTFRPTYTALPDGSLIAPPFNADMADANLSLLVISALATVFARNILVSGDYIRRGKLKKKLLFYVLFLSQIISPVAFVPFIWSYFNQRLNCTIVIALSCVSGGFSLALLITVILGVKVYKCLNNAWFIPVVLFLLQAAAIAVIVLDVVATQGVRRLTGSCIRSDDLRYTRYFVVIQFAQSLFICGCFLYVCWKSRHSPAVRGRISIELSMDELPIEIPADPPEKPQPVRRGWWDYVPDPDPEVPQESPPVVQKPKNIFSRVFHSKEEKPPSSKGKESKYPSNASHAVGNSNASRISLAPSATTKLSRLFPRMELYQEVVKDELLYTTFITSTCVVIAVLAIIGVNFKNGLSVTGWIALNWGLISLVTIHSFGRVVHRHEREAFLQDPVTCNAIRQAANDIVRRTNQANRDPLDNVSTARNIRAANRSSIDANEDPFADTQGVEEGLPTPSVLDADFTSTVTISHAQRTYIGNDGSSSQHQEPEAPASPLGAPVIIVSGPEVLQRETFTRSWQTITPGFASETSSEHSFNNATTFK</sequence>
<feature type="transmembrane region" description="Helical" evidence="2">
    <location>
        <begin position="130"/>
        <end position="151"/>
    </location>
</feature>
<feature type="compositionally biased region" description="Basic and acidic residues" evidence="1">
    <location>
        <begin position="332"/>
        <end position="347"/>
    </location>
</feature>